<accession>A0A8K0TBR6</accession>
<feature type="region of interest" description="Disordered" evidence="1">
    <location>
        <begin position="508"/>
        <end position="533"/>
    </location>
</feature>
<feature type="region of interest" description="Disordered" evidence="1">
    <location>
        <begin position="1"/>
        <end position="183"/>
    </location>
</feature>
<feature type="compositionally biased region" description="Pro residues" evidence="1">
    <location>
        <begin position="334"/>
        <end position="344"/>
    </location>
</feature>
<proteinExistence type="predicted"/>
<feature type="compositionally biased region" description="Pro residues" evidence="1">
    <location>
        <begin position="313"/>
        <end position="325"/>
    </location>
</feature>
<feature type="compositionally biased region" description="Low complexity" evidence="1">
    <location>
        <begin position="80"/>
        <end position="91"/>
    </location>
</feature>
<feature type="compositionally biased region" description="Basic and acidic residues" evidence="1">
    <location>
        <begin position="257"/>
        <end position="270"/>
    </location>
</feature>
<feature type="compositionally biased region" description="Low complexity" evidence="1">
    <location>
        <begin position="359"/>
        <end position="369"/>
    </location>
</feature>
<feature type="region of interest" description="Disordered" evidence="1">
    <location>
        <begin position="196"/>
        <end position="460"/>
    </location>
</feature>
<gene>
    <name evidence="2" type="ORF">B0T11DRAFT_284934</name>
</gene>
<dbReference type="OrthoDB" id="6513042at2759"/>
<comment type="caution">
    <text evidence="2">The sequence shown here is derived from an EMBL/GenBank/DDBJ whole genome shotgun (WGS) entry which is preliminary data.</text>
</comment>
<dbReference type="AlphaFoldDB" id="A0A8K0TBR6"/>
<feature type="compositionally biased region" description="Low complexity" evidence="1">
    <location>
        <begin position="271"/>
        <end position="280"/>
    </location>
</feature>
<dbReference type="EMBL" id="JAGPXD010000004">
    <property type="protein sequence ID" value="KAH7358662.1"/>
    <property type="molecule type" value="Genomic_DNA"/>
</dbReference>
<keyword evidence="3" id="KW-1185">Reference proteome</keyword>
<evidence type="ECO:0000256" key="1">
    <source>
        <dbReference type="SAM" id="MobiDB-lite"/>
    </source>
</evidence>
<feature type="compositionally biased region" description="Basic and acidic residues" evidence="1">
    <location>
        <begin position="201"/>
        <end position="213"/>
    </location>
</feature>
<dbReference type="Proteomes" id="UP000813385">
    <property type="component" value="Unassembled WGS sequence"/>
</dbReference>
<feature type="compositionally biased region" description="Basic and acidic residues" evidence="1">
    <location>
        <begin position="147"/>
        <end position="158"/>
    </location>
</feature>
<evidence type="ECO:0000313" key="2">
    <source>
        <dbReference type="EMBL" id="KAH7358662.1"/>
    </source>
</evidence>
<evidence type="ECO:0000313" key="3">
    <source>
        <dbReference type="Proteomes" id="UP000813385"/>
    </source>
</evidence>
<organism evidence="2 3">
    <name type="scientific">Plectosphaerella cucumerina</name>
    <dbReference type="NCBI Taxonomy" id="40658"/>
    <lineage>
        <taxon>Eukaryota</taxon>
        <taxon>Fungi</taxon>
        <taxon>Dikarya</taxon>
        <taxon>Ascomycota</taxon>
        <taxon>Pezizomycotina</taxon>
        <taxon>Sordariomycetes</taxon>
        <taxon>Hypocreomycetidae</taxon>
        <taxon>Glomerellales</taxon>
        <taxon>Plectosphaerellaceae</taxon>
        <taxon>Plectosphaerella</taxon>
    </lineage>
</organism>
<reference evidence="2" key="1">
    <citation type="journal article" date="2021" name="Nat. Commun.">
        <title>Genetic determinants of endophytism in the Arabidopsis root mycobiome.</title>
        <authorList>
            <person name="Mesny F."/>
            <person name="Miyauchi S."/>
            <person name="Thiergart T."/>
            <person name="Pickel B."/>
            <person name="Atanasova L."/>
            <person name="Karlsson M."/>
            <person name="Huettel B."/>
            <person name="Barry K.W."/>
            <person name="Haridas S."/>
            <person name="Chen C."/>
            <person name="Bauer D."/>
            <person name="Andreopoulos W."/>
            <person name="Pangilinan J."/>
            <person name="LaButti K."/>
            <person name="Riley R."/>
            <person name="Lipzen A."/>
            <person name="Clum A."/>
            <person name="Drula E."/>
            <person name="Henrissat B."/>
            <person name="Kohler A."/>
            <person name="Grigoriev I.V."/>
            <person name="Martin F.M."/>
            <person name="Hacquard S."/>
        </authorList>
    </citation>
    <scope>NUCLEOTIDE SEQUENCE</scope>
    <source>
        <strain evidence="2">MPI-CAGE-AT-0016</strain>
    </source>
</reference>
<protein>
    <submittedName>
        <fullName evidence="2">Uncharacterized protein</fullName>
    </submittedName>
</protein>
<feature type="compositionally biased region" description="Pro residues" evidence="1">
    <location>
        <begin position="43"/>
        <end position="52"/>
    </location>
</feature>
<sequence>MLVSTTKPSRRRRLMLVSGPQASKEVVSSVESPMVPNTSRPVIRPPPVPVPDPVVSDQTEVHSPPPAKRKSLSRAPSNPFVDFDSSSDSDVPLPKRRAERPAAVSRTSRPRESEEDIDTVPDSPPKSRRDSDPFSDDEAQDFCSAQPREKSVPCHPSRETSPAPIEDPKTLDPAPVQTPAETAHRFAAAGARLATLRRGVKSKEVLFWPRDEVSSEDEPEKPKEAETKQPAATKSKSPVETVAVEEVPDTIHVTKASAKEKEPEPKEKPQTRTSSQQTRQLSKTVEQKPESPPAESAPAISPDNTVHQQEMPANPPAPEPAPAIPPKTTHQQESPPPAVVPEPSVPNGKAIQTNVSFHAEPAAQEPQQAKAMTVEPRKAPSPDSTSGQVGPLAKQTPSVVQDKEVEVGTPPMPANLRRSTSATSASAPPPPNQPQVPGQRPRIVNPATRGRKAALKTDAKGQLPQTVVPAALPLATVNQLRMAVPVPMPAAVPVPVRKETAPVEKLKLPGFSRAGGGAWSKTAHDLLGMERPA</sequence>
<feature type="compositionally biased region" description="Basic and acidic residues" evidence="1">
    <location>
        <begin position="522"/>
        <end position="533"/>
    </location>
</feature>
<name>A0A8K0TBR6_9PEZI</name>
<feature type="compositionally biased region" description="Low complexity" evidence="1">
    <location>
        <begin position="293"/>
        <end position="302"/>
    </location>
</feature>